<dbReference type="AlphaFoldDB" id="A0A0B6RT78"/>
<organism evidence="2 3">
    <name type="scientific">Burkholderia plantarii</name>
    <dbReference type="NCBI Taxonomy" id="41899"/>
    <lineage>
        <taxon>Bacteria</taxon>
        <taxon>Pseudomonadati</taxon>
        <taxon>Pseudomonadota</taxon>
        <taxon>Betaproteobacteria</taxon>
        <taxon>Burkholderiales</taxon>
        <taxon>Burkholderiaceae</taxon>
        <taxon>Burkholderia</taxon>
    </lineage>
</organism>
<feature type="transmembrane region" description="Helical" evidence="1">
    <location>
        <begin position="28"/>
        <end position="52"/>
    </location>
</feature>
<gene>
    <name evidence="2" type="ORF">BGL_2c04580</name>
</gene>
<sequence>MPILFRLPTSAGSGPGFAFPAIEAWRAYLLIAALAAFGAQALVLLSMGVLHVPQRDFTTPTFRCATLAYLVVAVAAVRAGAHFAFRAGIGRGHVLVEPAPGGTVQVSPRCPLRALVLLYIRLHRDRFGNVIA</sequence>
<protein>
    <submittedName>
        <fullName evidence="2">Uncharacterized protein</fullName>
    </submittedName>
</protein>
<reference evidence="3" key="1">
    <citation type="submission" date="2011-03" db="EMBL/GenBank/DDBJ databases">
        <authorList>
            <person name="Voget S."/>
            <person name="Streit W.R."/>
            <person name="Jaeger K.E."/>
            <person name="Daniel R."/>
        </authorList>
    </citation>
    <scope>NUCLEOTIDE SEQUENCE [LARGE SCALE GENOMIC DNA]</scope>
    <source>
        <strain evidence="3">PG1</strain>
    </source>
</reference>
<evidence type="ECO:0000256" key="1">
    <source>
        <dbReference type="SAM" id="Phobius"/>
    </source>
</evidence>
<dbReference type="KEGG" id="bgp:BGL_2c04580"/>
<keyword evidence="3" id="KW-1185">Reference proteome</keyword>
<name>A0A0B6RT78_BURPL</name>
<keyword evidence="1" id="KW-1133">Transmembrane helix</keyword>
<dbReference type="Proteomes" id="UP000031838">
    <property type="component" value="Chromosome 2"/>
</dbReference>
<keyword evidence="1" id="KW-0812">Transmembrane</keyword>
<keyword evidence="1" id="KW-0472">Membrane</keyword>
<reference evidence="2 3" key="2">
    <citation type="journal article" date="2016" name="Appl. Microbiol. Biotechnol.">
        <title>Mutations improving production and secretion of extracellular lipase by Burkholderia glumae PG1.</title>
        <authorList>
            <person name="Knapp A."/>
            <person name="Voget S."/>
            <person name="Gao R."/>
            <person name="Zaburannyi N."/>
            <person name="Krysciak D."/>
            <person name="Breuer M."/>
            <person name="Hauer B."/>
            <person name="Streit W.R."/>
            <person name="Muller R."/>
            <person name="Daniel R."/>
            <person name="Jaeger K.E."/>
        </authorList>
    </citation>
    <scope>NUCLEOTIDE SEQUENCE [LARGE SCALE GENOMIC DNA]</scope>
    <source>
        <strain evidence="2 3">PG1</strain>
    </source>
</reference>
<dbReference type="RefSeq" id="WP_042627168.1">
    <property type="nucleotide sequence ID" value="NZ_CP002581.1"/>
</dbReference>
<dbReference type="EMBL" id="CP002581">
    <property type="protein sequence ID" value="AJK48547.1"/>
    <property type="molecule type" value="Genomic_DNA"/>
</dbReference>
<dbReference type="HOGENOM" id="CLU_157781_0_0_4"/>
<evidence type="ECO:0000313" key="2">
    <source>
        <dbReference type="EMBL" id="AJK48547.1"/>
    </source>
</evidence>
<feature type="transmembrane region" description="Helical" evidence="1">
    <location>
        <begin position="64"/>
        <end position="85"/>
    </location>
</feature>
<evidence type="ECO:0000313" key="3">
    <source>
        <dbReference type="Proteomes" id="UP000031838"/>
    </source>
</evidence>
<accession>A0A0B6RT78</accession>
<proteinExistence type="predicted"/>